<keyword evidence="3 8" id="KW-0479">Metal-binding</keyword>
<feature type="binding site" evidence="8">
    <location>
        <position position="18"/>
    </location>
    <ligand>
        <name>Mg(2+)</name>
        <dbReference type="ChEBI" id="CHEBI:18420"/>
    </ligand>
</feature>
<keyword evidence="2 8" id="KW-0436">Ligase</keyword>
<evidence type="ECO:0000313" key="9">
    <source>
        <dbReference type="EMBL" id="SMC24332.1"/>
    </source>
</evidence>
<dbReference type="PANTHER" id="PTHR43210:SF5">
    <property type="entry name" value="DETHIOBIOTIN SYNTHETASE"/>
    <property type="match status" value="1"/>
</dbReference>
<dbReference type="InterPro" id="IPR027417">
    <property type="entry name" value="P-loop_NTPase"/>
</dbReference>
<dbReference type="GO" id="GO:0005524">
    <property type="term" value="F:ATP binding"/>
    <property type="evidence" value="ECO:0007669"/>
    <property type="project" value="UniProtKB-UniRule"/>
</dbReference>
<gene>
    <name evidence="8" type="primary">bioD</name>
    <name evidence="9" type="ORF">SAMN02745857_01849</name>
</gene>
<feature type="binding site" evidence="8">
    <location>
        <position position="117"/>
    </location>
    <ligand>
        <name>Mg(2+)</name>
        <dbReference type="ChEBI" id="CHEBI:18420"/>
    </ligand>
</feature>
<dbReference type="CDD" id="cd03109">
    <property type="entry name" value="DTBS"/>
    <property type="match status" value="1"/>
</dbReference>
<comment type="subcellular location">
    <subcellularLocation>
        <location evidence="8">Cytoplasm</location>
    </subcellularLocation>
</comment>
<accession>A0A1W1XKG1</accession>
<dbReference type="GO" id="GO:0042803">
    <property type="term" value="F:protein homodimerization activity"/>
    <property type="evidence" value="ECO:0007669"/>
    <property type="project" value="UniProtKB-ARBA"/>
</dbReference>
<dbReference type="GO" id="GO:0009102">
    <property type="term" value="P:biotin biosynthetic process"/>
    <property type="evidence" value="ECO:0007669"/>
    <property type="project" value="UniProtKB-UniRule"/>
</dbReference>
<keyword evidence="4 8" id="KW-0547">Nucleotide-binding</keyword>
<dbReference type="OrthoDB" id="9802097at2"/>
<dbReference type="EC" id="6.3.3.3" evidence="8"/>
<feature type="binding site" evidence="8">
    <location>
        <position position="56"/>
    </location>
    <ligand>
        <name>Mg(2+)</name>
        <dbReference type="ChEBI" id="CHEBI:18420"/>
    </ligand>
</feature>
<comment type="caution">
    <text evidence="8">Lacks conserved residue(s) required for the propagation of feature annotation.</text>
</comment>
<feature type="binding site" evidence="8">
    <location>
        <begin position="177"/>
        <end position="178"/>
    </location>
    <ligand>
        <name>ATP</name>
        <dbReference type="ChEBI" id="CHEBI:30616"/>
    </ligand>
</feature>
<evidence type="ECO:0000256" key="8">
    <source>
        <dbReference type="HAMAP-Rule" id="MF_00336"/>
    </source>
</evidence>
<dbReference type="PIRSF" id="PIRSF006755">
    <property type="entry name" value="DTB_synth"/>
    <property type="match status" value="1"/>
</dbReference>
<proteinExistence type="inferred from homology"/>
<evidence type="ECO:0000313" key="10">
    <source>
        <dbReference type="Proteomes" id="UP000192761"/>
    </source>
</evidence>
<feature type="binding site" evidence="8">
    <location>
        <position position="43"/>
    </location>
    <ligand>
        <name>substrate</name>
    </ligand>
</feature>
<dbReference type="NCBIfam" id="TIGR00347">
    <property type="entry name" value="bioD"/>
    <property type="match status" value="1"/>
</dbReference>
<name>A0A1W1XKG1_9NEIS</name>
<dbReference type="FunFam" id="3.40.50.300:FF:000292">
    <property type="entry name" value="ATP-dependent dethiobiotin synthetase BioD"/>
    <property type="match status" value="1"/>
</dbReference>
<evidence type="ECO:0000256" key="3">
    <source>
        <dbReference type="ARBA" id="ARBA00022723"/>
    </source>
</evidence>
<feature type="binding site" evidence="8">
    <location>
        <position position="56"/>
    </location>
    <ligand>
        <name>ATP</name>
        <dbReference type="ChEBI" id="CHEBI:30616"/>
    </ligand>
</feature>
<comment type="similarity">
    <text evidence="8">Belongs to the dethiobiotin synthetase family.</text>
</comment>
<evidence type="ECO:0000256" key="4">
    <source>
        <dbReference type="ARBA" id="ARBA00022741"/>
    </source>
</evidence>
<dbReference type="GO" id="GO:0005829">
    <property type="term" value="C:cytosol"/>
    <property type="evidence" value="ECO:0007669"/>
    <property type="project" value="TreeGrafter"/>
</dbReference>
<comment type="function">
    <text evidence="8">Catalyzes a mechanistically unusual reaction, the ATP-dependent insertion of CO2 between the N7 and N8 nitrogen atoms of 7,8-diaminopelargonic acid (DAPA, also called 7,8-diammoniononanoate) to form a ureido ring.</text>
</comment>
<sequence length="237" mass="25027">MAAQRFFITGTDTEVGKTVATCQLLRALARDGLRVAAMKPVASGCEWRGGVLWNSDVAAHRTAMNVSVPEDWANPYRFEPPISPHLAAREAGITVSLDHLSDCADRLGELADVLLIEGAGGWLAPLSEQHNMADLAQRLAAPVILVVGLRLGCINHALLSAAAIHAAGLPLAGWIANRVDPHMARADDNLAYLRTKLNAPLLAEIPYAADAVHQVMLLNAVSLTGGAACTTPDTPPN</sequence>
<keyword evidence="10" id="KW-1185">Reference proteome</keyword>
<comment type="catalytic activity">
    <reaction evidence="8">
        <text>(7R,8S)-7,8-diammoniononanoate + CO2 + ATP = (4R,5S)-dethiobiotin + ADP + phosphate + 3 H(+)</text>
        <dbReference type="Rhea" id="RHEA:15805"/>
        <dbReference type="ChEBI" id="CHEBI:15378"/>
        <dbReference type="ChEBI" id="CHEBI:16526"/>
        <dbReference type="ChEBI" id="CHEBI:30616"/>
        <dbReference type="ChEBI" id="CHEBI:43474"/>
        <dbReference type="ChEBI" id="CHEBI:149469"/>
        <dbReference type="ChEBI" id="CHEBI:149473"/>
        <dbReference type="ChEBI" id="CHEBI:456216"/>
        <dbReference type="EC" id="6.3.3.3"/>
    </reaction>
</comment>
<evidence type="ECO:0000256" key="7">
    <source>
        <dbReference type="ARBA" id="ARBA00022842"/>
    </source>
</evidence>
<comment type="pathway">
    <text evidence="8">Cofactor biosynthesis; biotin biosynthesis; biotin from 7,8-diaminononanoate: step 1/2.</text>
</comment>
<keyword evidence="7 8" id="KW-0460">Magnesium</keyword>
<dbReference type="STRING" id="1121001.SAMN02745857_01849"/>
<dbReference type="EMBL" id="FWXD01000009">
    <property type="protein sequence ID" value="SMC24332.1"/>
    <property type="molecule type" value="Genomic_DNA"/>
</dbReference>
<dbReference type="Proteomes" id="UP000192761">
    <property type="component" value="Unassembled WGS sequence"/>
</dbReference>
<comment type="cofactor">
    <cofactor evidence="8">
        <name>Mg(2+)</name>
        <dbReference type="ChEBI" id="CHEBI:18420"/>
    </cofactor>
</comment>
<dbReference type="GO" id="GO:0004141">
    <property type="term" value="F:dethiobiotin synthase activity"/>
    <property type="evidence" value="ECO:0007669"/>
    <property type="project" value="UniProtKB-UniRule"/>
</dbReference>
<keyword evidence="6 8" id="KW-0067">ATP-binding</keyword>
<feature type="binding site" evidence="8">
    <location>
        <begin position="117"/>
        <end position="120"/>
    </location>
    <ligand>
        <name>ATP</name>
        <dbReference type="ChEBI" id="CHEBI:30616"/>
    </ligand>
</feature>
<dbReference type="AlphaFoldDB" id="A0A1W1XKG1"/>
<evidence type="ECO:0000256" key="1">
    <source>
        <dbReference type="ARBA" id="ARBA00022490"/>
    </source>
</evidence>
<dbReference type="Gene3D" id="3.40.50.300">
    <property type="entry name" value="P-loop containing nucleotide triphosphate hydrolases"/>
    <property type="match status" value="1"/>
</dbReference>
<protein>
    <recommendedName>
        <fullName evidence="8">ATP-dependent dethiobiotin synthetase BioD</fullName>
        <ecNumber evidence="8">6.3.3.3</ecNumber>
    </recommendedName>
    <alternativeName>
        <fullName evidence="8">DTB synthetase</fullName>
        <shortName evidence="8">DTBS</shortName>
    </alternativeName>
    <alternativeName>
        <fullName evidence="8">Dethiobiotin synthase</fullName>
    </alternativeName>
</protein>
<evidence type="ECO:0000256" key="5">
    <source>
        <dbReference type="ARBA" id="ARBA00022756"/>
    </source>
</evidence>
<dbReference type="RefSeq" id="WP_084090506.1">
    <property type="nucleotide sequence ID" value="NZ_FWXD01000009.1"/>
</dbReference>
<evidence type="ECO:0000256" key="2">
    <source>
        <dbReference type="ARBA" id="ARBA00022598"/>
    </source>
</evidence>
<dbReference type="UniPathway" id="UPA00078">
    <property type="reaction ID" value="UER00161"/>
</dbReference>
<feature type="active site" evidence="8">
    <location>
        <position position="39"/>
    </location>
</feature>
<dbReference type="HAMAP" id="MF_00336">
    <property type="entry name" value="BioD"/>
    <property type="match status" value="1"/>
</dbReference>
<keyword evidence="5 8" id="KW-0093">Biotin biosynthesis</keyword>
<organism evidence="9 10">
    <name type="scientific">Andreprevotia lacus DSM 23236</name>
    <dbReference type="NCBI Taxonomy" id="1121001"/>
    <lineage>
        <taxon>Bacteria</taxon>
        <taxon>Pseudomonadati</taxon>
        <taxon>Pseudomonadota</taxon>
        <taxon>Betaproteobacteria</taxon>
        <taxon>Neisseriales</taxon>
        <taxon>Chitinibacteraceae</taxon>
        <taxon>Andreprevotia</taxon>
    </lineage>
</organism>
<feature type="binding site" evidence="8">
    <location>
        <begin position="14"/>
        <end position="19"/>
    </location>
    <ligand>
        <name>ATP</name>
        <dbReference type="ChEBI" id="CHEBI:30616"/>
    </ligand>
</feature>
<dbReference type="InterPro" id="IPR004472">
    <property type="entry name" value="DTB_synth_BioD"/>
</dbReference>
<comment type="subunit">
    <text evidence="8">Homodimer.</text>
</comment>
<keyword evidence="1 8" id="KW-0963">Cytoplasm</keyword>
<dbReference type="SUPFAM" id="SSF52540">
    <property type="entry name" value="P-loop containing nucleoside triphosphate hydrolases"/>
    <property type="match status" value="1"/>
</dbReference>
<dbReference type="GO" id="GO:0000287">
    <property type="term" value="F:magnesium ion binding"/>
    <property type="evidence" value="ECO:0007669"/>
    <property type="project" value="UniProtKB-UniRule"/>
</dbReference>
<evidence type="ECO:0000256" key="6">
    <source>
        <dbReference type="ARBA" id="ARBA00022840"/>
    </source>
</evidence>
<reference evidence="9 10" key="1">
    <citation type="submission" date="2017-04" db="EMBL/GenBank/DDBJ databases">
        <authorList>
            <person name="Afonso C.L."/>
            <person name="Miller P.J."/>
            <person name="Scott M.A."/>
            <person name="Spackman E."/>
            <person name="Goraichik I."/>
            <person name="Dimitrov K.M."/>
            <person name="Suarez D.L."/>
            <person name="Swayne D.E."/>
        </authorList>
    </citation>
    <scope>NUCLEOTIDE SEQUENCE [LARGE SCALE GENOMIC DNA]</scope>
    <source>
        <strain evidence="9 10">DSM 23236</strain>
    </source>
</reference>
<dbReference type="Pfam" id="PF13500">
    <property type="entry name" value="AAA_26"/>
    <property type="match status" value="1"/>
</dbReference>
<dbReference type="PANTHER" id="PTHR43210">
    <property type="entry name" value="DETHIOBIOTIN SYNTHETASE"/>
    <property type="match status" value="1"/>
</dbReference>